<keyword evidence="2" id="KW-1185">Reference proteome</keyword>
<feature type="non-terminal residue" evidence="1">
    <location>
        <position position="318"/>
    </location>
</feature>
<proteinExistence type="predicted"/>
<evidence type="ECO:0000313" key="2">
    <source>
        <dbReference type="Proteomes" id="UP000307440"/>
    </source>
</evidence>
<reference evidence="1 2" key="1">
    <citation type="journal article" date="2019" name="Nat. Ecol. Evol.">
        <title>Megaphylogeny resolves global patterns of mushroom evolution.</title>
        <authorList>
            <person name="Varga T."/>
            <person name="Krizsan K."/>
            <person name="Foldi C."/>
            <person name="Dima B."/>
            <person name="Sanchez-Garcia M."/>
            <person name="Sanchez-Ramirez S."/>
            <person name="Szollosi G.J."/>
            <person name="Szarkandi J.G."/>
            <person name="Papp V."/>
            <person name="Albert L."/>
            <person name="Andreopoulos W."/>
            <person name="Angelini C."/>
            <person name="Antonin V."/>
            <person name="Barry K.W."/>
            <person name="Bougher N.L."/>
            <person name="Buchanan P."/>
            <person name="Buyck B."/>
            <person name="Bense V."/>
            <person name="Catcheside P."/>
            <person name="Chovatia M."/>
            <person name="Cooper J."/>
            <person name="Damon W."/>
            <person name="Desjardin D."/>
            <person name="Finy P."/>
            <person name="Geml J."/>
            <person name="Haridas S."/>
            <person name="Hughes K."/>
            <person name="Justo A."/>
            <person name="Karasinski D."/>
            <person name="Kautmanova I."/>
            <person name="Kiss B."/>
            <person name="Kocsube S."/>
            <person name="Kotiranta H."/>
            <person name="LaButti K.M."/>
            <person name="Lechner B.E."/>
            <person name="Liimatainen K."/>
            <person name="Lipzen A."/>
            <person name="Lukacs Z."/>
            <person name="Mihaltcheva S."/>
            <person name="Morgado L.N."/>
            <person name="Niskanen T."/>
            <person name="Noordeloos M.E."/>
            <person name="Ohm R.A."/>
            <person name="Ortiz-Santana B."/>
            <person name="Ovrebo C."/>
            <person name="Racz N."/>
            <person name="Riley R."/>
            <person name="Savchenko A."/>
            <person name="Shiryaev A."/>
            <person name="Soop K."/>
            <person name="Spirin V."/>
            <person name="Szebenyi C."/>
            <person name="Tomsovsky M."/>
            <person name="Tulloss R.E."/>
            <person name="Uehling J."/>
            <person name="Grigoriev I.V."/>
            <person name="Vagvolgyi C."/>
            <person name="Papp T."/>
            <person name="Martin F.M."/>
            <person name="Miettinen O."/>
            <person name="Hibbett D.S."/>
            <person name="Nagy L.G."/>
        </authorList>
    </citation>
    <scope>NUCLEOTIDE SEQUENCE [LARGE SCALE GENOMIC DNA]</scope>
    <source>
        <strain evidence="1 2">CBS 121175</strain>
    </source>
</reference>
<gene>
    <name evidence="1" type="ORF">FA15DRAFT_662241</name>
</gene>
<dbReference type="Gene3D" id="2.60.120.650">
    <property type="entry name" value="Cupin"/>
    <property type="match status" value="1"/>
</dbReference>
<protein>
    <recommendedName>
        <fullName evidence="3">JmjC domain-containing protein</fullName>
    </recommendedName>
</protein>
<evidence type="ECO:0008006" key="3">
    <source>
        <dbReference type="Google" id="ProtNLM"/>
    </source>
</evidence>
<dbReference type="EMBL" id="ML210946">
    <property type="protein sequence ID" value="TFK16335.1"/>
    <property type="molecule type" value="Genomic_DNA"/>
</dbReference>
<dbReference type="AlphaFoldDB" id="A0A5C3K8H8"/>
<name>A0A5C3K8H8_COPMA</name>
<evidence type="ECO:0000313" key="1">
    <source>
        <dbReference type="EMBL" id="TFK16335.1"/>
    </source>
</evidence>
<organism evidence="1 2">
    <name type="scientific">Coprinopsis marcescibilis</name>
    <name type="common">Agaric fungus</name>
    <name type="synonym">Psathyrella marcescibilis</name>
    <dbReference type="NCBI Taxonomy" id="230819"/>
    <lineage>
        <taxon>Eukaryota</taxon>
        <taxon>Fungi</taxon>
        <taxon>Dikarya</taxon>
        <taxon>Basidiomycota</taxon>
        <taxon>Agaricomycotina</taxon>
        <taxon>Agaricomycetes</taxon>
        <taxon>Agaricomycetidae</taxon>
        <taxon>Agaricales</taxon>
        <taxon>Agaricineae</taxon>
        <taxon>Psathyrellaceae</taxon>
        <taxon>Coprinopsis</taxon>
    </lineage>
</organism>
<sequence length="318" mass="36192">MHIDSRGEGTFVFVACGQKLWVVGAPRDPDFLSSTTAWTGNLDVTAPSKDDWRLEGVLLCAGDRLLMRSCTPHAVLTTDDAICHGGHFLAMSTIAETVWGFCHTFFEGHIITNIDHPTIRIRINTISSFLHKHIVLNDFSESDVGHVPDLSTPQGMTDLLMFACAVEIQHVVCFDTYRPASSGPLISVLGVHGISPQDALDRFDVSSIIHDQRIQNAYSRGKTYDVLREAFARVMVTDKNGHAHDPWSWLFIPMLGWLLHALKEYYRRSYGKVDVEDYEEEREVHVTYSQFLRQLEWTSMRWKELKVEFDRLEAQKVP</sequence>
<dbReference type="SUPFAM" id="SSF51197">
    <property type="entry name" value="Clavaminate synthase-like"/>
    <property type="match status" value="1"/>
</dbReference>
<dbReference type="Proteomes" id="UP000307440">
    <property type="component" value="Unassembled WGS sequence"/>
</dbReference>
<dbReference type="OrthoDB" id="3062275at2759"/>
<dbReference type="STRING" id="230819.A0A5C3K8H8"/>
<accession>A0A5C3K8H8</accession>